<dbReference type="EMBL" id="KV722375">
    <property type="protein sequence ID" value="OCH92028.1"/>
    <property type="molecule type" value="Genomic_DNA"/>
</dbReference>
<evidence type="ECO:0000313" key="3">
    <source>
        <dbReference type="Proteomes" id="UP000250043"/>
    </source>
</evidence>
<dbReference type="GO" id="GO:0005524">
    <property type="term" value="F:ATP binding"/>
    <property type="evidence" value="ECO:0007669"/>
    <property type="project" value="InterPro"/>
</dbReference>
<sequence length="246" mass="27979">MRPYQTFCKEAIVWKHLQNPNIVPFHGVDETTFPSQLALVSDWMPPGTLADYLNENPAADRLKLASDIVRGLKYLHEVNLCTEISRGNTVLVSEQHVAYVTDFGLAAMHYSHKLATVSLTAGSVRWMSPELIDPEAFELDRAELFPQSDIDALSMVLWEIFTGFIPFYQYERDAAVIRQILRGIRPQRPLRATSLGPSDAIWALMEACWQTGWQQRPDAATVLNWLEDEFEDGDRGVPDEWPLSMN</sequence>
<dbReference type="PROSITE" id="PS50011">
    <property type="entry name" value="PROTEIN_KINASE_DOM"/>
    <property type="match status" value="1"/>
</dbReference>
<accession>A0A8E2AVY1</accession>
<protein>
    <submittedName>
        <fullName evidence="2">Kinase-like protein</fullName>
    </submittedName>
</protein>
<dbReference type="Gene3D" id="1.10.510.10">
    <property type="entry name" value="Transferase(Phosphotransferase) domain 1"/>
    <property type="match status" value="1"/>
</dbReference>
<proteinExistence type="predicted"/>
<dbReference type="SUPFAM" id="SSF56112">
    <property type="entry name" value="Protein kinase-like (PK-like)"/>
    <property type="match status" value="1"/>
</dbReference>
<evidence type="ECO:0000313" key="2">
    <source>
        <dbReference type="EMBL" id="OCH92028.1"/>
    </source>
</evidence>
<keyword evidence="2" id="KW-0418">Kinase</keyword>
<dbReference type="Proteomes" id="UP000250043">
    <property type="component" value="Unassembled WGS sequence"/>
</dbReference>
<dbReference type="PANTHER" id="PTHR44329:SF261">
    <property type="entry name" value="ZINC FINGER CONTAINING PROTEIN KINASE-RELATED"/>
    <property type="match status" value="1"/>
</dbReference>
<dbReference type="Pfam" id="PF07714">
    <property type="entry name" value="PK_Tyr_Ser-Thr"/>
    <property type="match status" value="1"/>
</dbReference>
<name>A0A8E2AVY1_9APHY</name>
<feature type="domain" description="Protein kinase" evidence="1">
    <location>
        <begin position="1"/>
        <end position="231"/>
    </location>
</feature>
<keyword evidence="2" id="KW-0808">Transferase</keyword>
<dbReference type="OrthoDB" id="2804215at2759"/>
<gene>
    <name evidence="2" type="ORF">OBBRIDRAFT_727652</name>
</gene>
<reference evidence="2 3" key="1">
    <citation type="submission" date="2016-07" db="EMBL/GenBank/DDBJ databases">
        <title>Draft genome of the white-rot fungus Obba rivulosa 3A-2.</title>
        <authorList>
            <consortium name="DOE Joint Genome Institute"/>
            <person name="Miettinen O."/>
            <person name="Riley R."/>
            <person name="Acob R."/>
            <person name="Barry K."/>
            <person name="Cullen D."/>
            <person name="De Vries R."/>
            <person name="Hainaut M."/>
            <person name="Hatakka A."/>
            <person name="Henrissat B."/>
            <person name="Hilden K."/>
            <person name="Kuo R."/>
            <person name="Labutti K."/>
            <person name="Lipzen A."/>
            <person name="Makela M.R."/>
            <person name="Sandor L."/>
            <person name="Spatafora J.W."/>
            <person name="Grigoriev I.V."/>
            <person name="Hibbett D.S."/>
        </authorList>
    </citation>
    <scope>NUCLEOTIDE SEQUENCE [LARGE SCALE GENOMIC DNA]</scope>
    <source>
        <strain evidence="2 3">3A-2</strain>
    </source>
</reference>
<dbReference type="PIRSF" id="PIRSF000654">
    <property type="entry name" value="Integrin-linked_kinase"/>
    <property type="match status" value="1"/>
</dbReference>
<dbReference type="GO" id="GO:0004674">
    <property type="term" value="F:protein serine/threonine kinase activity"/>
    <property type="evidence" value="ECO:0007669"/>
    <property type="project" value="TreeGrafter"/>
</dbReference>
<dbReference type="AlphaFoldDB" id="A0A8E2AVY1"/>
<dbReference type="PANTHER" id="PTHR44329">
    <property type="entry name" value="SERINE/THREONINE-PROTEIN KINASE TNNI3K-RELATED"/>
    <property type="match status" value="1"/>
</dbReference>
<dbReference type="InterPro" id="IPR001245">
    <property type="entry name" value="Ser-Thr/Tyr_kinase_cat_dom"/>
</dbReference>
<organism evidence="2 3">
    <name type="scientific">Obba rivulosa</name>
    <dbReference type="NCBI Taxonomy" id="1052685"/>
    <lineage>
        <taxon>Eukaryota</taxon>
        <taxon>Fungi</taxon>
        <taxon>Dikarya</taxon>
        <taxon>Basidiomycota</taxon>
        <taxon>Agaricomycotina</taxon>
        <taxon>Agaricomycetes</taxon>
        <taxon>Polyporales</taxon>
        <taxon>Gelatoporiaceae</taxon>
        <taxon>Obba</taxon>
    </lineage>
</organism>
<dbReference type="InterPro" id="IPR011009">
    <property type="entry name" value="Kinase-like_dom_sf"/>
</dbReference>
<evidence type="ECO:0000259" key="1">
    <source>
        <dbReference type="PROSITE" id="PS50011"/>
    </source>
</evidence>
<dbReference type="InterPro" id="IPR051681">
    <property type="entry name" value="Ser/Thr_Kinases-Pseudokinases"/>
</dbReference>
<dbReference type="InterPro" id="IPR000719">
    <property type="entry name" value="Prot_kinase_dom"/>
</dbReference>
<keyword evidence="3" id="KW-1185">Reference proteome</keyword>